<dbReference type="Gene3D" id="1.20.1600.10">
    <property type="entry name" value="Outer membrane efflux proteins (OEP)"/>
    <property type="match status" value="1"/>
</dbReference>
<gene>
    <name evidence="1" type="ORF">EOE65_15700</name>
</gene>
<protein>
    <submittedName>
        <fullName evidence="1">TolC family protein</fullName>
    </submittedName>
</protein>
<dbReference type="PANTHER" id="PTHR30203">
    <property type="entry name" value="OUTER MEMBRANE CATION EFFLUX PROTEIN"/>
    <property type="match status" value="1"/>
</dbReference>
<sequence length="463" mass="51067">MHFKKLYRCGAQPQLRLRMSNISFYSQGLYGSVRCLLGAGLLVVASMAKADTPLTLNDAVAISLQNDPWLQGSLYQQQAMLERSVALGALPDPRFSVTLANLPTNTADFNQEAMTQLKFGVTQLLPRGDTLSIKQARQEVAASKQSFLRDNRKAQVERDVSLLWLDAIKADKTAALIESELPWVEKVLDVARSNYAFGIGAARQHDVVQAQMSVTQLQERLLRQQQSLSAALAGITQWLYPAALPASERFVGHLPDSLPALERPTPPETDAQRMDLLRQHPLLRAAGVDQQVKAQDIALAREQYKPQWAVSAGYSYRDDAPNGPSRADLFSIGISFDLPLFASQKQDRNVAASIAESEAVKTEAVLLMNQMQSAMHSEMRTLASLEKRHRLFERTLLAQATSLAELTLNAYTLDDGEISAALQARVTGMNTRIAALDIAVERLKSIVRLNYLLTQSGAERVGE</sequence>
<evidence type="ECO:0000313" key="1">
    <source>
        <dbReference type="EMBL" id="RVU29612.1"/>
    </source>
</evidence>
<dbReference type="AlphaFoldDB" id="A0A437Q532"/>
<comment type="caution">
    <text evidence="1">The sequence shown here is derived from an EMBL/GenBank/DDBJ whole genome shotgun (WGS) entry which is preliminary data.</text>
</comment>
<organism evidence="1 2">
    <name type="scientific">Neptunomonas marina</name>
    <dbReference type="NCBI Taxonomy" id="1815562"/>
    <lineage>
        <taxon>Bacteria</taxon>
        <taxon>Pseudomonadati</taxon>
        <taxon>Pseudomonadota</taxon>
        <taxon>Gammaproteobacteria</taxon>
        <taxon>Oceanospirillales</taxon>
        <taxon>Oceanospirillaceae</taxon>
        <taxon>Neptunomonas</taxon>
    </lineage>
</organism>
<evidence type="ECO:0000313" key="2">
    <source>
        <dbReference type="Proteomes" id="UP000282818"/>
    </source>
</evidence>
<dbReference type="GO" id="GO:0015562">
    <property type="term" value="F:efflux transmembrane transporter activity"/>
    <property type="evidence" value="ECO:0007669"/>
    <property type="project" value="InterPro"/>
</dbReference>
<name>A0A437Q532_9GAMM</name>
<proteinExistence type="predicted"/>
<accession>A0A437Q532</accession>
<dbReference type="Proteomes" id="UP000282818">
    <property type="component" value="Unassembled WGS sequence"/>
</dbReference>
<dbReference type="RefSeq" id="WP_127695459.1">
    <property type="nucleotide sequence ID" value="NZ_SACQ01000008.1"/>
</dbReference>
<reference evidence="1 2" key="1">
    <citation type="submission" date="2019-01" db="EMBL/GenBank/DDBJ databases">
        <authorList>
            <person name="Chen W.-M."/>
        </authorList>
    </citation>
    <scope>NUCLEOTIDE SEQUENCE [LARGE SCALE GENOMIC DNA]</scope>
    <source>
        <strain evidence="1 2">HPM-16</strain>
    </source>
</reference>
<keyword evidence="2" id="KW-1185">Reference proteome</keyword>
<dbReference type="InterPro" id="IPR010131">
    <property type="entry name" value="MdtP/NodT-like"/>
</dbReference>
<dbReference type="SUPFAM" id="SSF56954">
    <property type="entry name" value="Outer membrane efflux proteins (OEP)"/>
    <property type="match status" value="1"/>
</dbReference>
<dbReference type="EMBL" id="SACQ01000008">
    <property type="protein sequence ID" value="RVU29612.1"/>
    <property type="molecule type" value="Genomic_DNA"/>
</dbReference>